<organism evidence="1 2">
    <name type="scientific">Debaryomyces hansenii (strain ATCC 36239 / CBS 767 / BCRC 21394 / JCM 1990 / NBRC 0083 / IGC 2968)</name>
    <name type="common">Yeast</name>
    <name type="synonym">Torulaspora hansenii</name>
    <dbReference type="NCBI Taxonomy" id="284592"/>
    <lineage>
        <taxon>Eukaryota</taxon>
        <taxon>Fungi</taxon>
        <taxon>Dikarya</taxon>
        <taxon>Ascomycota</taxon>
        <taxon>Saccharomycotina</taxon>
        <taxon>Pichiomycetes</taxon>
        <taxon>Debaryomycetaceae</taxon>
        <taxon>Debaryomyces</taxon>
    </lineage>
</organism>
<name>Q6BK36_DEBHA</name>
<evidence type="ECO:0000313" key="2">
    <source>
        <dbReference type="Proteomes" id="UP000000599"/>
    </source>
</evidence>
<dbReference type="KEGG" id="dha:DEHA2F25190g"/>
<accession>Q6BK36</accession>
<keyword evidence="2" id="KW-1185">Reference proteome</keyword>
<sequence length="340" mass="38931">MFEVPKPIKKVFDTFPLYTYDPIPNNTPSNFQSIESNKFYFTSSNDQAKDNACFTLGVHNIYSVNTANGEKKIPSDPISFGHALILCHKNDLKLPSSGDNVGSKSKHSIMKLSYHASPDNQLPILIEDDLKSQTRNIRSSLSMNQSVKVNNNFSENASARIINELVDTELADLWILCLLSDLPSSNPLVFNKLFKLDEEITKSTFTNKITIMSILNEIPRWGSFHLRYSYLFDHSRTKSFINMPSRLLSEDILEVFANTNNESIRKAYNDKLKEFEINLELLIDYIKESDSNEQKKIIELKLVGFIIIMDSLLNTKLHEVLSKEKFSSFVKLCYEIIGKY</sequence>
<protein>
    <submittedName>
        <fullName evidence="1">DEHA2F25190p</fullName>
    </submittedName>
</protein>
<dbReference type="HOGENOM" id="CLU_073166_0_0_1"/>
<dbReference type="eggNOG" id="ENOG502RXPE">
    <property type="taxonomic scope" value="Eukaryota"/>
</dbReference>
<dbReference type="VEuPathDB" id="FungiDB:DEHA2F25190g"/>
<dbReference type="AlphaFoldDB" id="Q6BK36"/>
<dbReference type="EMBL" id="CR382138">
    <property type="protein sequence ID" value="CAG89850.2"/>
    <property type="molecule type" value="Genomic_DNA"/>
</dbReference>
<dbReference type="OMA" id="FVENECK"/>
<dbReference type="Proteomes" id="UP000000599">
    <property type="component" value="Chromosome F"/>
</dbReference>
<dbReference type="GeneID" id="2903416"/>
<dbReference type="RefSeq" id="XP_461435.2">
    <property type="nucleotide sequence ID" value="XM_461435.2"/>
</dbReference>
<dbReference type="FunCoup" id="Q6BK36">
    <property type="interactions" value="64"/>
</dbReference>
<gene>
    <name evidence="1" type="ordered locus">DEHA2F25190g</name>
</gene>
<dbReference type="Pfam" id="PF10806">
    <property type="entry name" value="SAM35"/>
    <property type="match status" value="1"/>
</dbReference>
<proteinExistence type="predicted"/>
<dbReference type="STRING" id="284592.Q6BK36"/>
<dbReference type="InParanoid" id="Q6BK36"/>
<dbReference type="InterPro" id="IPR021211">
    <property type="entry name" value="SAM35"/>
</dbReference>
<reference evidence="1 2" key="1">
    <citation type="journal article" date="2004" name="Nature">
        <title>Genome evolution in yeasts.</title>
        <authorList>
            <consortium name="Genolevures"/>
            <person name="Dujon B."/>
            <person name="Sherman D."/>
            <person name="Fischer G."/>
            <person name="Durrens P."/>
            <person name="Casaregola S."/>
            <person name="Lafontaine I."/>
            <person name="de Montigny J."/>
            <person name="Marck C."/>
            <person name="Neuveglise C."/>
            <person name="Talla E."/>
            <person name="Goffard N."/>
            <person name="Frangeul L."/>
            <person name="Aigle M."/>
            <person name="Anthouard V."/>
            <person name="Babour A."/>
            <person name="Barbe V."/>
            <person name="Barnay S."/>
            <person name="Blanchin S."/>
            <person name="Beckerich J.M."/>
            <person name="Beyne E."/>
            <person name="Bleykasten C."/>
            <person name="Boisrame A."/>
            <person name="Boyer J."/>
            <person name="Cattolico L."/>
            <person name="Confanioleri F."/>
            <person name="de Daruvar A."/>
            <person name="Despons L."/>
            <person name="Fabre E."/>
            <person name="Fairhead C."/>
            <person name="Ferry-Dumazet H."/>
            <person name="Groppi A."/>
            <person name="Hantraye F."/>
            <person name="Hennequin C."/>
            <person name="Jauniaux N."/>
            <person name="Joyet P."/>
            <person name="Kachouri R."/>
            <person name="Kerrest A."/>
            <person name="Koszul R."/>
            <person name="Lemaire M."/>
            <person name="Lesur I."/>
            <person name="Ma L."/>
            <person name="Muller H."/>
            <person name="Nicaud J.M."/>
            <person name="Nikolski M."/>
            <person name="Oztas S."/>
            <person name="Ozier-Kalogeropoulos O."/>
            <person name="Pellenz S."/>
            <person name="Potier S."/>
            <person name="Richard G.F."/>
            <person name="Straub M.L."/>
            <person name="Suleau A."/>
            <person name="Swennene D."/>
            <person name="Tekaia F."/>
            <person name="Wesolowski-Louvel M."/>
            <person name="Westhof E."/>
            <person name="Wirth B."/>
            <person name="Zeniou-Meyer M."/>
            <person name="Zivanovic I."/>
            <person name="Bolotin-Fukuhara M."/>
            <person name="Thierry A."/>
            <person name="Bouchier C."/>
            <person name="Caudron B."/>
            <person name="Scarpelli C."/>
            <person name="Gaillardin C."/>
            <person name="Weissenbach J."/>
            <person name="Wincker P."/>
            <person name="Souciet J.L."/>
        </authorList>
    </citation>
    <scope>NUCLEOTIDE SEQUENCE [LARGE SCALE GENOMIC DNA]</scope>
    <source>
        <strain evidence="2">ATCC 36239 / CBS 767 / BCRC 21394 / JCM 1990 / NBRC 0083 / IGC 2968</strain>
    </source>
</reference>
<evidence type="ECO:0000313" key="1">
    <source>
        <dbReference type="EMBL" id="CAG89850.2"/>
    </source>
</evidence>
<dbReference type="OrthoDB" id="198787at2759"/>